<dbReference type="SUPFAM" id="SSF50978">
    <property type="entry name" value="WD40 repeat-like"/>
    <property type="match status" value="1"/>
</dbReference>
<keyword evidence="3" id="KW-0677">Repeat</keyword>
<gene>
    <name evidence="6" type="ORF">PBRASI_LOCUS1434</name>
</gene>
<evidence type="ECO:0000256" key="2">
    <source>
        <dbReference type="ARBA" id="ARBA00022574"/>
    </source>
</evidence>
<dbReference type="PANTHER" id="PTHR12848">
    <property type="entry name" value="REGULATORY-ASSOCIATED PROTEIN OF MTOR"/>
    <property type="match status" value="1"/>
</dbReference>
<organism evidence="6 7">
    <name type="scientific">Paraglomus brasilianum</name>
    <dbReference type="NCBI Taxonomy" id="144538"/>
    <lineage>
        <taxon>Eukaryota</taxon>
        <taxon>Fungi</taxon>
        <taxon>Fungi incertae sedis</taxon>
        <taxon>Mucoromycota</taxon>
        <taxon>Glomeromycotina</taxon>
        <taxon>Glomeromycetes</taxon>
        <taxon>Paraglomerales</taxon>
        <taxon>Paraglomeraceae</taxon>
        <taxon>Paraglomus</taxon>
    </lineage>
</organism>
<dbReference type="GO" id="GO:0031929">
    <property type="term" value="P:TOR signaling"/>
    <property type="evidence" value="ECO:0007669"/>
    <property type="project" value="InterPro"/>
</dbReference>
<feature type="domain" description="Raptor N-terminal CASPase-like" evidence="5">
    <location>
        <begin position="43"/>
        <end position="196"/>
    </location>
</feature>
<evidence type="ECO:0000256" key="3">
    <source>
        <dbReference type="ARBA" id="ARBA00022737"/>
    </source>
</evidence>
<dbReference type="InterPro" id="IPR011989">
    <property type="entry name" value="ARM-like"/>
</dbReference>
<evidence type="ECO:0000259" key="5">
    <source>
        <dbReference type="SMART" id="SM01302"/>
    </source>
</evidence>
<dbReference type="PROSITE" id="PS50082">
    <property type="entry name" value="WD_REPEATS_2"/>
    <property type="match status" value="1"/>
</dbReference>
<dbReference type="GO" id="GO:0030674">
    <property type="term" value="F:protein-macromolecule adaptor activity"/>
    <property type="evidence" value="ECO:0007669"/>
    <property type="project" value="TreeGrafter"/>
</dbReference>
<dbReference type="PANTHER" id="PTHR12848:SF16">
    <property type="entry name" value="REGULATORY-ASSOCIATED PROTEIN OF MTOR"/>
    <property type="match status" value="1"/>
</dbReference>
<keyword evidence="2 4" id="KW-0853">WD repeat</keyword>
<dbReference type="Gene3D" id="1.25.10.10">
    <property type="entry name" value="Leucine-rich Repeat Variant"/>
    <property type="match status" value="1"/>
</dbReference>
<proteinExistence type="inferred from homology"/>
<dbReference type="SMART" id="SM00320">
    <property type="entry name" value="WD40"/>
    <property type="match status" value="6"/>
</dbReference>
<feature type="repeat" description="WD" evidence="4">
    <location>
        <begin position="1030"/>
        <end position="1066"/>
    </location>
</feature>
<keyword evidence="7" id="KW-1185">Reference proteome</keyword>
<evidence type="ECO:0000313" key="7">
    <source>
        <dbReference type="Proteomes" id="UP000789739"/>
    </source>
</evidence>
<dbReference type="GO" id="GO:0071230">
    <property type="term" value="P:cellular response to amino acid stimulus"/>
    <property type="evidence" value="ECO:0007669"/>
    <property type="project" value="TreeGrafter"/>
</dbReference>
<protein>
    <submittedName>
        <fullName evidence="6">5638_t:CDS:1</fullName>
    </submittedName>
</protein>
<dbReference type="Pfam" id="PF14538">
    <property type="entry name" value="Raptor_N"/>
    <property type="match status" value="1"/>
</dbReference>
<dbReference type="Pfam" id="PF00400">
    <property type="entry name" value="WD40"/>
    <property type="match status" value="1"/>
</dbReference>
<dbReference type="InterPro" id="IPR036322">
    <property type="entry name" value="WD40_repeat_dom_sf"/>
</dbReference>
<dbReference type="InterPro" id="IPR029347">
    <property type="entry name" value="Raptor_N"/>
</dbReference>
<comment type="caution">
    <text evidence="6">The sequence shown here is derived from an EMBL/GenBank/DDBJ whole genome shotgun (WGS) entry which is preliminary data.</text>
</comment>
<dbReference type="Pfam" id="PF02985">
    <property type="entry name" value="HEAT"/>
    <property type="match status" value="1"/>
</dbReference>
<name>A0A9N8WCF0_9GLOM</name>
<dbReference type="GO" id="GO:0009267">
    <property type="term" value="P:cellular response to starvation"/>
    <property type="evidence" value="ECO:0007669"/>
    <property type="project" value="TreeGrafter"/>
</dbReference>
<dbReference type="InterPro" id="IPR016024">
    <property type="entry name" value="ARM-type_fold"/>
</dbReference>
<evidence type="ECO:0000256" key="4">
    <source>
        <dbReference type="PROSITE-ProRule" id="PRU00221"/>
    </source>
</evidence>
<dbReference type="Proteomes" id="UP000789739">
    <property type="component" value="Unassembled WGS sequence"/>
</dbReference>
<evidence type="ECO:0000313" key="6">
    <source>
        <dbReference type="EMBL" id="CAG8478181.1"/>
    </source>
</evidence>
<sequence length="1165" mass="130739">MSLRTNELDELNCETFYTEKRHKTAGNPKSNEPAVQDWKMRDRLKTISGALVLCLNIGVDPPDVVKPSPCAKLECWVDPFTLPPTKALDAIGKNLQSQYEQLSMRTRYKQYLDPAVNEVRDFCLKIRKTAKEERVLFHYNGHGVPKPTTSGEIWVFNKNFTQYIPVSLGDLQSWLGSPCIYVYDCSAAGNILNNFNKFAEQKYRESRGASGPSTVPPSLMNIQLAACGPNESLPLHPELPADLFTSCLTSPIETALRYFVLQRALPSPVTVEMVMKLPGKLQDRKTPLGELNWIFTAITDTIAWNVLRGDLFKQLFRQDLMVAALFRNFLLAERIMRHYQCNPMSYPELPPTHDHSMWDAWDLAVDVCLRQLPVLVSGESEYQHSTFFDEQLTAFGVWLERGSIYQKPPQQLPIVLQVLLSQVHRSRALGLLSKFLDLGPWAVNLALSIGIFPYVLKLLQSPAADLKPPLVFIWARILAVDGSCQQDLLRDNGYKYFINILSPSSILNIPNEAEHRAMCAFILAMFCTNFSQGQMACKSENVLNTCLARYADEDPLLRQWVCLCIGQYWKGYRDAKSEGIENQAHQKLFELLSDPVPEVRAAALYALGTFIGNLDHTEQILNIHQNIAITTLTANNDGSPMVRKELVITLSRVVSTYIDDFIRVAVDFVENVRKRAKMTGIGGMRGSSARDNRSGSVDMIVWQSLLNLSRDPDPGVAQLAASVVDFVHELAFKHNDPGLVLTVKQLLEAKSASENESLRDYLNKAIPGLTVTVDLPLNSQFFEYSCEYFREAQMRPAEADLAGSVSYMERTWRHQRNLRIVNESLPMKQVAGSSKWNKQVALFNHESVPMKLLFHNYEPHLIVANDKDSISVWDWQNHIRVNTFSNCNPRHSSISALNFINEHDVSMLLVGSNDGTVRIWRDYTSIQRTTELVTSWRAIPDLFSSNQRIGIVAEWQQRDGCLLVGGDVRVIRVWDAPRELNVADIPTRTGSAVTSLTSDGGHLFVAGFADGAIRLYDRRVSPNDAMTLVNKEHKNSIVNVVWQKGSVQELVSGSKSGEIKVWDIRTNWSKVSIPDNNLAQMAAMDVHQHTNVIASAYSNQTIKLYNTGGLHLSTTKYNTGFLGWGAQVTCLALAGHHTYFAAGATDSYVSLYGVSGSGRNRLVTN</sequence>
<dbReference type="GO" id="GO:0031931">
    <property type="term" value="C:TORC1 complex"/>
    <property type="evidence" value="ECO:0007669"/>
    <property type="project" value="InterPro"/>
</dbReference>
<dbReference type="GO" id="GO:0010506">
    <property type="term" value="P:regulation of autophagy"/>
    <property type="evidence" value="ECO:0007669"/>
    <property type="project" value="TreeGrafter"/>
</dbReference>
<dbReference type="InterPro" id="IPR015943">
    <property type="entry name" value="WD40/YVTN_repeat-like_dom_sf"/>
</dbReference>
<dbReference type="PROSITE" id="PS50294">
    <property type="entry name" value="WD_REPEATS_REGION"/>
    <property type="match status" value="1"/>
</dbReference>
<dbReference type="GO" id="GO:0030307">
    <property type="term" value="P:positive regulation of cell growth"/>
    <property type="evidence" value="ECO:0007669"/>
    <property type="project" value="TreeGrafter"/>
</dbReference>
<dbReference type="SMART" id="SM01302">
    <property type="entry name" value="Raptor_N"/>
    <property type="match status" value="1"/>
</dbReference>
<dbReference type="SUPFAM" id="SSF48371">
    <property type="entry name" value="ARM repeat"/>
    <property type="match status" value="1"/>
</dbReference>
<comment type="similarity">
    <text evidence="1">Belongs to the WD repeat RAPTOR family.</text>
</comment>
<dbReference type="EMBL" id="CAJVPI010000092">
    <property type="protein sequence ID" value="CAG8478181.1"/>
    <property type="molecule type" value="Genomic_DNA"/>
</dbReference>
<dbReference type="InterPro" id="IPR000357">
    <property type="entry name" value="HEAT"/>
</dbReference>
<evidence type="ECO:0000256" key="1">
    <source>
        <dbReference type="ARBA" id="ARBA00009257"/>
    </source>
</evidence>
<dbReference type="GO" id="GO:0005737">
    <property type="term" value="C:cytoplasm"/>
    <property type="evidence" value="ECO:0007669"/>
    <property type="project" value="TreeGrafter"/>
</dbReference>
<dbReference type="InterPro" id="IPR001680">
    <property type="entry name" value="WD40_rpt"/>
</dbReference>
<dbReference type="PRINTS" id="PR01547">
    <property type="entry name" value="YEAST176DUF"/>
</dbReference>
<dbReference type="Gene3D" id="2.130.10.10">
    <property type="entry name" value="YVTN repeat-like/Quinoprotein amine dehydrogenase"/>
    <property type="match status" value="2"/>
</dbReference>
<reference evidence="6" key="1">
    <citation type="submission" date="2021-06" db="EMBL/GenBank/DDBJ databases">
        <authorList>
            <person name="Kallberg Y."/>
            <person name="Tangrot J."/>
            <person name="Rosling A."/>
        </authorList>
    </citation>
    <scope>NUCLEOTIDE SEQUENCE</scope>
    <source>
        <strain evidence="6">BR232B</strain>
    </source>
</reference>
<dbReference type="OrthoDB" id="10262360at2759"/>
<dbReference type="AlphaFoldDB" id="A0A9N8WCF0"/>
<dbReference type="InterPro" id="IPR004083">
    <property type="entry name" value="Raptor"/>
</dbReference>
<accession>A0A9N8WCF0</accession>